<dbReference type="FunFam" id="3.40.50.300:FF:000044">
    <property type="entry name" value="Dynein heavy chain 5, axonemal"/>
    <property type="match status" value="1"/>
</dbReference>
<keyword evidence="9 14" id="KW-0175">Coiled coil</keyword>
<dbReference type="Gene3D" id="1.10.8.710">
    <property type="match status" value="1"/>
</dbReference>
<dbReference type="InterPro" id="IPR026983">
    <property type="entry name" value="DHC"/>
</dbReference>
<dbReference type="FunFam" id="1.10.8.710:FF:000001">
    <property type="entry name" value="Dynein axonemal heavy chain 2"/>
    <property type="match status" value="1"/>
</dbReference>
<evidence type="ECO:0000313" key="17">
    <source>
        <dbReference type="Proteomes" id="UP000838878"/>
    </source>
</evidence>
<dbReference type="GO" id="GO:0045505">
    <property type="term" value="F:dynein intermediate chain binding"/>
    <property type="evidence" value="ECO:0007669"/>
    <property type="project" value="InterPro"/>
</dbReference>
<dbReference type="SMART" id="SM00382">
    <property type="entry name" value="AAA"/>
    <property type="match status" value="2"/>
</dbReference>
<keyword evidence="4" id="KW-0493">Microtubule</keyword>
<evidence type="ECO:0000256" key="10">
    <source>
        <dbReference type="ARBA" id="ARBA00023069"/>
    </source>
</evidence>
<dbReference type="Pfam" id="PF03028">
    <property type="entry name" value="Dynein_heavy"/>
    <property type="match status" value="1"/>
</dbReference>
<dbReference type="Pfam" id="PF18199">
    <property type="entry name" value="Dynein_C"/>
    <property type="match status" value="1"/>
</dbReference>
<dbReference type="Pfam" id="PF17852">
    <property type="entry name" value="Dynein_AAA_lid"/>
    <property type="match status" value="1"/>
</dbReference>
<evidence type="ECO:0000256" key="12">
    <source>
        <dbReference type="ARBA" id="ARBA00023212"/>
    </source>
</evidence>
<dbReference type="InterPro" id="IPR035706">
    <property type="entry name" value="AAA_9"/>
</dbReference>
<dbReference type="Pfam" id="PF12780">
    <property type="entry name" value="AAA_8"/>
    <property type="match status" value="1"/>
</dbReference>
<dbReference type="Gene3D" id="1.20.920.30">
    <property type="match status" value="1"/>
</dbReference>
<keyword evidence="6" id="KW-0547">Nucleotide-binding</keyword>
<dbReference type="GO" id="GO:0051959">
    <property type="term" value="F:dynein light intermediate chain binding"/>
    <property type="evidence" value="ECO:0007669"/>
    <property type="project" value="InterPro"/>
</dbReference>
<evidence type="ECO:0000256" key="8">
    <source>
        <dbReference type="ARBA" id="ARBA00023017"/>
    </source>
</evidence>
<dbReference type="Pfam" id="PF12777">
    <property type="entry name" value="MT"/>
    <property type="match status" value="1"/>
</dbReference>
<dbReference type="InterPro" id="IPR043157">
    <property type="entry name" value="Dynein_AAA1S"/>
</dbReference>
<dbReference type="Gene3D" id="1.10.8.720">
    <property type="entry name" value="Region D6 of dynein motor"/>
    <property type="match status" value="1"/>
</dbReference>
<dbReference type="FunFam" id="1.20.920.30:FF:000005">
    <property type="entry name" value="Dynein, axonemal, heavy chain 2"/>
    <property type="match status" value="1"/>
</dbReference>
<dbReference type="SUPFAM" id="SSF52540">
    <property type="entry name" value="P-loop containing nucleoside triphosphate hydrolases"/>
    <property type="match status" value="4"/>
</dbReference>
<dbReference type="InterPro" id="IPR042219">
    <property type="entry name" value="AAA_lid_11_sf"/>
</dbReference>
<dbReference type="InterPro" id="IPR043160">
    <property type="entry name" value="Dynein_C_barrel"/>
</dbReference>
<feature type="non-terminal residue" evidence="16">
    <location>
        <position position="2877"/>
    </location>
</feature>
<dbReference type="Pfam" id="PF12774">
    <property type="entry name" value="AAA_6"/>
    <property type="match status" value="1"/>
</dbReference>
<dbReference type="Pfam" id="PF18198">
    <property type="entry name" value="AAA_lid_11"/>
    <property type="match status" value="1"/>
</dbReference>
<evidence type="ECO:0000256" key="11">
    <source>
        <dbReference type="ARBA" id="ARBA00023175"/>
    </source>
</evidence>
<dbReference type="InterPro" id="IPR004273">
    <property type="entry name" value="Dynein_heavy_D6_P-loop"/>
</dbReference>
<name>A0A8J9Y233_9NEOP</name>
<keyword evidence="10" id="KW-0969">Cilium</keyword>
<proteinExistence type="inferred from homology"/>
<reference evidence="16" key="1">
    <citation type="submission" date="2021-12" db="EMBL/GenBank/DDBJ databases">
        <authorList>
            <person name="Martin H S."/>
        </authorList>
    </citation>
    <scope>NUCLEOTIDE SEQUENCE</scope>
</reference>
<evidence type="ECO:0000256" key="9">
    <source>
        <dbReference type="ARBA" id="ARBA00023054"/>
    </source>
</evidence>
<dbReference type="EMBL" id="OV170221">
    <property type="protein sequence ID" value="CAH0714644.1"/>
    <property type="molecule type" value="Genomic_DNA"/>
</dbReference>
<dbReference type="Gene3D" id="6.10.140.1060">
    <property type="match status" value="1"/>
</dbReference>
<dbReference type="Pfam" id="PF12775">
    <property type="entry name" value="AAA_7"/>
    <property type="match status" value="1"/>
</dbReference>
<dbReference type="PANTHER" id="PTHR22878">
    <property type="entry name" value="DYNEIN HEAVY CHAIN 6, AXONEMAL-LIKE-RELATED"/>
    <property type="match status" value="1"/>
</dbReference>
<evidence type="ECO:0000256" key="4">
    <source>
        <dbReference type="ARBA" id="ARBA00022701"/>
    </source>
</evidence>
<dbReference type="GO" id="GO:0031514">
    <property type="term" value="C:motile cilium"/>
    <property type="evidence" value="ECO:0007669"/>
    <property type="project" value="UniProtKB-ARBA"/>
</dbReference>
<dbReference type="Pfam" id="PF12781">
    <property type="entry name" value="AAA_9"/>
    <property type="match status" value="1"/>
</dbReference>
<dbReference type="InterPro" id="IPR024317">
    <property type="entry name" value="Dynein_heavy_chain_D4_dom"/>
</dbReference>
<dbReference type="FunFam" id="3.40.50.300:FF:000153">
    <property type="entry name" value="Dynein axonemal heavy chain 1"/>
    <property type="match status" value="1"/>
</dbReference>
<evidence type="ECO:0000256" key="13">
    <source>
        <dbReference type="ARBA" id="ARBA00023273"/>
    </source>
</evidence>
<evidence type="ECO:0000256" key="6">
    <source>
        <dbReference type="ARBA" id="ARBA00022741"/>
    </source>
</evidence>
<evidence type="ECO:0000256" key="14">
    <source>
        <dbReference type="SAM" id="Coils"/>
    </source>
</evidence>
<dbReference type="OrthoDB" id="447173at2759"/>
<dbReference type="InterPro" id="IPR003593">
    <property type="entry name" value="AAA+_ATPase"/>
</dbReference>
<organism evidence="16 17">
    <name type="scientific">Brenthis ino</name>
    <name type="common">lesser marbled fritillary</name>
    <dbReference type="NCBI Taxonomy" id="405034"/>
    <lineage>
        <taxon>Eukaryota</taxon>
        <taxon>Metazoa</taxon>
        <taxon>Ecdysozoa</taxon>
        <taxon>Arthropoda</taxon>
        <taxon>Hexapoda</taxon>
        <taxon>Insecta</taxon>
        <taxon>Pterygota</taxon>
        <taxon>Neoptera</taxon>
        <taxon>Endopterygota</taxon>
        <taxon>Lepidoptera</taxon>
        <taxon>Glossata</taxon>
        <taxon>Ditrysia</taxon>
        <taxon>Papilionoidea</taxon>
        <taxon>Nymphalidae</taxon>
        <taxon>Heliconiinae</taxon>
        <taxon>Argynnini</taxon>
        <taxon>Brenthis</taxon>
    </lineage>
</organism>
<dbReference type="GO" id="GO:0005930">
    <property type="term" value="C:axoneme"/>
    <property type="evidence" value="ECO:0007669"/>
    <property type="project" value="UniProtKB-SubCell"/>
</dbReference>
<keyword evidence="7" id="KW-0067">ATP-binding</keyword>
<keyword evidence="3" id="KW-0963">Cytoplasm</keyword>
<dbReference type="Gene3D" id="1.10.472.130">
    <property type="match status" value="1"/>
</dbReference>
<keyword evidence="11" id="KW-0505">Motor protein</keyword>
<keyword evidence="12" id="KW-0206">Cytoskeleton</keyword>
<evidence type="ECO:0000256" key="2">
    <source>
        <dbReference type="ARBA" id="ARBA00008887"/>
    </source>
</evidence>
<dbReference type="Gene3D" id="1.20.58.1120">
    <property type="match status" value="1"/>
</dbReference>
<dbReference type="GO" id="GO:0030286">
    <property type="term" value="C:dynein complex"/>
    <property type="evidence" value="ECO:0007669"/>
    <property type="project" value="UniProtKB-KW"/>
</dbReference>
<keyword evidence="17" id="KW-1185">Reference proteome</keyword>
<dbReference type="FunFam" id="1.20.920.20:FF:000001">
    <property type="entry name" value="dynein heavy chain 2, axonemal"/>
    <property type="match status" value="1"/>
</dbReference>
<dbReference type="Proteomes" id="UP000838878">
    <property type="component" value="Chromosome 1"/>
</dbReference>
<dbReference type="GO" id="GO:0007018">
    <property type="term" value="P:microtubule-based movement"/>
    <property type="evidence" value="ECO:0007669"/>
    <property type="project" value="InterPro"/>
</dbReference>
<feature type="domain" description="AAA+ ATPase" evidence="15">
    <location>
        <begin position="288"/>
        <end position="424"/>
    </location>
</feature>
<accession>A0A8J9Y233</accession>
<evidence type="ECO:0000259" key="15">
    <source>
        <dbReference type="SMART" id="SM00382"/>
    </source>
</evidence>
<dbReference type="FunFam" id="3.40.50.300:FF:000049">
    <property type="entry name" value="Dynein, axonemal, heavy chain 5"/>
    <property type="match status" value="1"/>
</dbReference>
<evidence type="ECO:0000256" key="3">
    <source>
        <dbReference type="ARBA" id="ARBA00022490"/>
    </source>
</evidence>
<dbReference type="InterPro" id="IPR041658">
    <property type="entry name" value="AAA_lid_11"/>
</dbReference>
<dbReference type="InterPro" id="IPR041589">
    <property type="entry name" value="DNAH3_AAA_lid_1"/>
</dbReference>
<protein>
    <recommendedName>
        <fullName evidence="15">AAA+ ATPase domain-containing protein</fullName>
    </recommendedName>
</protein>
<evidence type="ECO:0000256" key="7">
    <source>
        <dbReference type="ARBA" id="ARBA00022840"/>
    </source>
</evidence>
<dbReference type="FunFam" id="3.10.490.20:FF:000008">
    <property type="entry name" value="dynein heavy chain 2, axonemal"/>
    <property type="match status" value="1"/>
</dbReference>
<dbReference type="InterPro" id="IPR035699">
    <property type="entry name" value="AAA_6"/>
</dbReference>
<feature type="coiled-coil region" evidence="14">
    <location>
        <begin position="1679"/>
        <end position="1765"/>
    </location>
</feature>
<dbReference type="Gene3D" id="1.10.8.1220">
    <property type="match status" value="1"/>
</dbReference>
<dbReference type="Gene3D" id="1.20.920.20">
    <property type="match status" value="1"/>
</dbReference>
<dbReference type="InterPro" id="IPR041466">
    <property type="entry name" value="Dynein_AAA5_ext"/>
</dbReference>
<dbReference type="GO" id="GO:0005874">
    <property type="term" value="C:microtubule"/>
    <property type="evidence" value="ECO:0007669"/>
    <property type="project" value="UniProtKB-KW"/>
</dbReference>
<dbReference type="Pfam" id="PF17857">
    <property type="entry name" value="AAA_lid_1"/>
    <property type="match status" value="1"/>
</dbReference>
<keyword evidence="5" id="KW-0677">Repeat</keyword>
<sequence length="2877" mass="329246">MSEDILNCHYVPLSTLQRAMDLLETPFAFREHDKRCKRNLVHLQTNRSLYDSEIRRVKWRNAFQLALRRAIYSHDWDRLVYLLKKSPIWEHTSNRCDELPIYMRALTILLMYHPLAKAQLLLNDYLHMNAIGLPVAKAMMSDDGECIEWKYNLVLDGPAEVWLLGLEHTMRVVLREQLILTRAALRKCRYQREQWINDWPGQLGITSSKIQWTSDCTRTLCRCEIMKEKKPLKKLRKKQNQILATLQAMSRKEISKILRCKVNALCVIEIHSRDTVDRMYKMALHLFRGGSPQGPAGTGKTETTKDLGRALARWVVVTNCSDGLDYKSMAKCFAGIAQSGCWGCFDEFNRINIEVLSVVAQQILAVLLALSLNQKRFMFEGADIKLDGNCGIFITMNPGYAGRTELPDNLKSMFRPIAMCVPDSLIIAENTLFSDGFTAYKINAKKVFTLYQLAMQQLSKQDHYDFGLRSMVALLRYAGVKRRAYPNLPEQEMVILAMRDMNVARLTSKDVPLFDGIMRDIFPDVEIPTLDYEMLETAISAEMRLLTLQPIKAALYKVIQTYETKNSRHSSILLGDTNTAKTVSWKMLAATLSRLHREKVPGFENVQVYPMNPKSLTLGELYGEYNLATGEWKDGVLSSIMRTTCQDESPDQKWIIFDGPVDAVWIENLNSVMDDNKLLTLVNSERISMPSQVSLLIETLDLAVASPATVSRNGIVYNDYKDWGWWPFVNSWLESVSDLEYREMLRRHFQNILTPVLELKRLHLVEGQSVRGQELTGVRSLCRLLGLLPAPAQPLPDQEDNESFSKMRFLFALVWSVCATLEEESRRKLDNWIREHEGVFPLKDTVYDYYVDERLRQFKPWEDKLPDNWRFNPNLGFHTILVPTVEFIRIQMVGLEVVRAGHGVLVGGSTGTGKTCLLQGTLASLDRDRYSTQVINMSAQTTAANVQDIIEARLEKRTKGNYVPAGGKKMIAFMDDINMPVRDEYGSQPPLELVRLWYDYGYWFDRQKQWRKNVKDMVLCGAAGPPGGARSPLPPRLLSCFHAFYLPPPTQQQLIKIYGTMLSQHLQEFDEETKTVGKIVLTATIDMFHNIVAKLLPTPSKMHYLFNLRDISKIFQGLLRSNKDYQNTKPRFLRLWVHECFRVFCDRLTEEKDRDWFMNQMGDMLGKHFELTFHALCPSKSPPVFGHFLNPFEVYDDLNDPKALRRYIANQMEEYNSCPGVVKMDLVLFKDAIEHICRIVRVISQPRGHMLCVGIDTKKTTFIFCDTQIVEETFTEIVNNLLSSGEITNLYKADEFEDIKQALEKPMKTANILQTAESVYLFLVDRVRANMHIVLCFSPIGDEFRNRIRQYPALINATTTNWFLEWPREALLEVAYKFLEGVELLASITGPRVRRKESLVESREDVMRASVASIMSLIHSSVGQYSVKMWLEMRRTNYVTPTNYLELVSGYKEMLKAKRIEIALQANKLRNGLGKVEETTKLVGQMSEELAIAQVQVAEYTEQCIEYMGVINVQQRNADEQQRSVAARSKKTQEEEAQCKKLADAAMRDLAGAMPALEEAVKALDALNKKDITEVKSYAKPPQKVEMVLEAVLILLQKEPTWAEAKRQLGDQYFLDRLRDFDKDNIADKTLKKIGTYTAKPDFDPEIVGTVSLAAKSLCLWVRAIEKYGKVYKIVKPKKERLEEALESLRMKQQILAEARAKLRELSEMIARLQKEYDEKLAQKEELERKSHMLQLKLERAEALITGLSGERERWEMTVERLDREFENLPGDCLIATGFVAYLGPFVSEYREALMDDWLREVYNETLPVTMELSMKTFLLDDATLRDWNYMGLPDDNFSAENGIIVVRATRWPLAVDPQGQALIWISRLEEKNDIQIVDFGQPNYLKIMETCLSHGKPIIIQNVGEVLDPSIAPILDKAIVKIGANLVIKFNEKMVPYNPAFKMYLTTKLGNPVYTPETLTKTTMVNFAVKEQGLTAQLLSIVVRKERPQLETMKDHLVITIANSKKVLVDLENDLLRIMYESQVPLLENEELFVTLQTSQRTSLEVKEALITSQDTEKEIDTARQGYVPVAVRASVLFFALNDLSKIDPMYQFSLDAYIDLFTYSIDRSPKSGELEDRINNLNEFHTFAVYKNTCRALFERHKLLLSFHIVSRILFQMGKMSSHEYLFLLKGGIVLDRSEQPDNPTNWLPDDCWDNITELDKLPGFHGVIDSFEVYSKEWREWYLHPEPETQPLIGDWNDICNDFQRILFVRSLRVDRVSACVTTYIVNVLGPRYVEPPVLDIKAAWEESTWKTSLLFVLSPGVDPTSALIQLATDVKMFDKFQSLSLGQGQAPTAARMLSQGMKEGGWVFLANCHLACAWLGALRGLDNPRIHPRFRLWLSSMPDEKFPLNVLQRSIKMTTEPPQGLKGNMVRLFANINEDKFDEATPKYRRLLFCVSFFHCALIARKRFRQLGYNAVYSFNDSDFEVSDNLLANYLEEYEEVPWDALRYLFAIINYGGHITDDWDKRVLIAYINQFFCEEALDIPFYRLSSIPAYHIPRDGSLESYRDFLDLLPGYERAESIGQHASADVATLAQDARIMCSTLFALVSTGGGGGGGGEDQKVDELAAEMLSKLPSRIDVETTERMMGSEIVMPMCVSLLQEIGYFNELITNIIAGLKELRRAIEGLVVMSEMLEIMYSCIFEGRVPLFWQKARPSLKPLGAWCRELRARGAQLAAWAAAPRAPPALCWLPALAAPAGFLTAVMQTTARGEGWPIDTLCWEFTVMPLEESGFVRPPRDGGVYIRGLYLEGASWSRKDGHLQEPLPMQLVFPMTPIHFKPVRATGRRMKNRYVCPCYYYPLRMGAFVVAVDLHSGKEISDFWVKRGTALLCTLAT</sequence>
<dbReference type="Gene3D" id="1.20.1270.280">
    <property type="match status" value="1"/>
</dbReference>
<evidence type="ECO:0000256" key="1">
    <source>
        <dbReference type="ARBA" id="ARBA00004430"/>
    </source>
</evidence>
<dbReference type="InterPro" id="IPR027417">
    <property type="entry name" value="P-loop_NTPase"/>
</dbReference>
<dbReference type="PANTHER" id="PTHR22878:SF68">
    <property type="entry name" value="DYNEIN HEAVY CHAIN 6, AXONEMAL-LIKE"/>
    <property type="match status" value="1"/>
</dbReference>
<feature type="domain" description="AAA+ ATPase" evidence="15">
    <location>
        <begin position="900"/>
        <end position="1049"/>
    </location>
</feature>
<dbReference type="GO" id="GO:0005524">
    <property type="term" value="F:ATP binding"/>
    <property type="evidence" value="ECO:0007669"/>
    <property type="project" value="UniProtKB-KW"/>
</dbReference>
<gene>
    <name evidence="16" type="ORF">BINO364_LOCUS1669</name>
</gene>
<evidence type="ECO:0000313" key="16">
    <source>
        <dbReference type="EMBL" id="CAH0714644.1"/>
    </source>
</evidence>
<comment type="similarity">
    <text evidence="2">Belongs to the dynein heavy chain family.</text>
</comment>
<dbReference type="Gene3D" id="3.10.490.20">
    <property type="match status" value="1"/>
</dbReference>
<dbReference type="FunFam" id="1.10.8.1220:FF:000001">
    <property type="entry name" value="Dynein axonemal heavy chain 5"/>
    <property type="match status" value="1"/>
</dbReference>
<dbReference type="InterPro" id="IPR024743">
    <property type="entry name" value="Dynein_HC_stalk"/>
</dbReference>
<dbReference type="GO" id="GO:0008569">
    <property type="term" value="F:minus-end-directed microtubule motor activity"/>
    <property type="evidence" value="ECO:0007669"/>
    <property type="project" value="InterPro"/>
</dbReference>
<keyword evidence="13" id="KW-0966">Cell projection</keyword>
<dbReference type="InterPro" id="IPR041228">
    <property type="entry name" value="Dynein_C"/>
</dbReference>
<evidence type="ECO:0000256" key="5">
    <source>
        <dbReference type="ARBA" id="ARBA00022737"/>
    </source>
</evidence>
<keyword evidence="8" id="KW-0243">Dynein</keyword>
<comment type="subcellular location">
    <subcellularLocation>
        <location evidence="1">Cytoplasm</location>
        <location evidence="1">Cytoskeleton</location>
        <location evidence="1">Cilium axoneme</location>
    </subcellularLocation>
</comment>
<dbReference type="Gene3D" id="3.40.50.300">
    <property type="entry name" value="P-loop containing nucleotide triphosphate hydrolases"/>
    <property type="match status" value="7"/>
</dbReference>